<name>A0A0A0WNI4_BACMY</name>
<dbReference type="EMBL" id="MKZQ01000035">
    <property type="protein sequence ID" value="PJN69906.1"/>
    <property type="molecule type" value="Genomic_DNA"/>
</dbReference>
<dbReference type="KEGG" id="bmyo:BG05_4307"/>
<evidence type="ECO:0000313" key="4">
    <source>
        <dbReference type="EMBL" id="OOR08114.1"/>
    </source>
</evidence>
<evidence type="ECO:0000313" key="10">
    <source>
        <dbReference type="Proteomes" id="UP000236165"/>
    </source>
</evidence>
<dbReference type="EMBL" id="MUAI01000002">
    <property type="protein sequence ID" value="OOR08114.1"/>
    <property type="molecule type" value="Genomic_DNA"/>
</dbReference>
<sequence>MIRETNQAKLYAIPAQEKDKVLNRSVKRLFDIIFSLILLLFTIPIMLFFCILIALETSGAPIYFQERLGINGKRFYLFKLRSMVSDAEKNGPQWANENDPRITKVGLFIRKTRMDELPQLINILKGDMSFVGPRPEREYFYEKFEVNIPEFRHRLLVKPGLTGWAQINGGYNLDPKEKLELDMEYIEVKTIRMDIRILCKTVFIVLNGNGAR</sequence>
<keyword evidence="11" id="KW-1185">Reference proteome</keyword>
<dbReference type="KEGG" id="bww:bwei_3405"/>
<gene>
    <name evidence="6" type="primary">tuaA</name>
    <name evidence="6" type="ORF">BACWE_29460</name>
    <name evidence="4" type="ORF">BW900_06255</name>
    <name evidence="7" type="ORF">I6G81_08585</name>
    <name evidence="5" type="ORF">S3E15_02299</name>
</gene>
<dbReference type="AlphaFoldDB" id="A0A0A0WNI4"/>
<keyword evidence="2" id="KW-1133">Transmembrane helix</keyword>
<accession>A0A0B5S5B3</accession>
<reference evidence="4 8" key="3">
    <citation type="submission" date="2017-01" db="EMBL/GenBank/DDBJ databases">
        <title>Bacillus cereus isolates.</title>
        <authorList>
            <person name="Beno S.M."/>
        </authorList>
    </citation>
    <scope>NUCLEOTIDE SEQUENCE [LARGE SCALE GENOMIC DNA]</scope>
    <source>
        <strain evidence="4 8">FSL W7-1108</strain>
    </source>
</reference>
<organism evidence="4 8">
    <name type="scientific">Bacillus mycoides</name>
    <dbReference type="NCBI Taxonomy" id="1405"/>
    <lineage>
        <taxon>Bacteria</taxon>
        <taxon>Bacillati</taxon>
        <taxon>Bacillota</taxon>
        <taxon>Bacilli</taxon>
        <taxon>Bacillales</taxon>
        <taxon>Bacillaceae</taxon>
        <taxon>Bacillus</taxon>
        <taxon>Bacillus cereus group</taxon>
    </lineage>
</organism>
<keyword evidence="2" id="KW-0812">Transmembrane</keyword>
<dbReference type="Proteomes" id="UP000236165">
    <property type="component" value="Unassembled WGS sequence"/>
</dbReference>
<dbReference type="Proteomes" id="UP000596196">
    <property type="component" value="Chromosome"/>
</dbReference>
<evidence type="ECO:0000313" key="11">
    <source>
        <dbReference type="Proteomes" id="UP000596196"/>
    </source>
</evidence>
<dbReference type="EC" id="2.7.8.6" evidence="5"/>
<evidence type="ECO:0000256" key="1">
    <source>
        <dbReference type="ARBA" id="ARBA00006464"/>
    </source>
</evidence>
<dbReference type="RefSeq" id="WP_002030867.1">
    <property type="nucleotide sequence ID" value="NZ_CM125442.1"/>
</dbReference>
<evidence type="ECO:0000313" key="7">
    <source>
        <dbReference type="EMBL" id="QQA17501.1"/>
    </source>
</evidence>
<protein>
    <submittedName>
        <fullName evidence="4">Capsular biosynthesis protein</fullName>
    </submittedName>
    <submittedName>
        <fullName evidence="7">Sugar transferase</fullName>
    </submittedName>
    <submittedName>
        <fullName evidence="6">Undecaprenyl-phosphate N-acetylgalactosaminyl 1-phosphate transferase</fullName>
        <ecNumber evidence="6">2.7.8.-</ecNumber>
    </submittedName>
    <submittedName>
        <fullName evidence="5">Undecaprenyl-phosphate galactosephosphotransferase</fullName>
        <ecNumber evidence="5">2.7.8.6</ecNumber>
    </submittedName>
</protein>
<evidence type="ECO:0000256" key="2">
    <source>
        <dbReference type="SAM" id="Phobius"/>
    </source>
</evidence>
<reference evidence="5 9" key="2">
    <citation type="submission" date="2016-12" db="EMBL/GenBank/DDBJ databases">
        <title>Genome Sequences of Twelve Sporeforming Bacillus Species Isolated from Foods.</title>
        <authorList>
            <person name="De Jong A."/>
            <person name="Holsappel S."/>
            <person name="Kuipers O.P."/>
        </authorList>
    </citation>
    <scope>NUCLEOTIDE SEQUENCE [LARGE SCALE GENOMIC DNA]</scope>
    <source>
        <strain evidence="5 9">S3E15</strain>
    </source>
</reference>
<dbReference type="EMBL" id="CP065877">
    <property type="protein sequence ID" value="QQA17501.1"/>
    <property type="molecule type" value="Genomic_DNA"/>
</dbReference>
<dbReference type="Pfam" id="PF02397">
    <property type="entry name" value="Bac_transf"/>
    <property type="match status" value="1"/>
</dbReference>
<reference evidence="7 11" key="4">
    <citation type="submission" date="2020-12" db="EMBL/GenBank/DDBJ databases">
        <title>FDA dAtabase for Regulatory Grade micrObial Sequences (FDA-ARGOS): Supporting development and validation of Infectious Disease Dx tests.</title>
        <authorList>
            <person name="Nelson B."/>
            <person name="Plummer A."/>
            <person name="Tallon L."/>
            <person name="Sadzewicz L."/>
            <person name="Zhao X."/>
            <person name="Boylan J."/>
            <person name="Ott S."/>
            <person name="Bowen H."/>
            <person name="Vavikolanu K."/>
            <person name="Mehta A."/>
            <person name="Aluvathingal J."/>
            <person name="Nadendla S."/>
            <person name="Myers T."/>
            <person name="Yan Y."/>
            <person name="Sichtig H."/>
        </authorList>
    </citation>
    <scope>NUCLEOTIDE SEQUENCE [LARGE SCALE GENOMIC DNA]</scope>
    <source>
        <strain evidence="7 11">FDAARGOS_924</strain>
    </source>
</reference>
<evidence type="ECO:0000313" key="9">
    <source>
        <dbReference type="Proteomes" id="UP000194131"/>
    </source>
</evidence>
<dbReference type="PANTHER" id="PTHR30576:SF0">
    <property type="entry name" value="UNDECAPRENYL-PHOSPHATE N-ACETYLGALACTOSAMINYL 1-PHOSPHATE TRANSFERASE-RELATED"/>
    <property type="match status" value="1"/>
</dbReference>
<keyword evidence="5" id="KW-0808">Transferase</keyword>
<proteinExistence type="inferred from homology"/>
<evidence type="ECO:0000259" key="3">
    <source>
        <dbReference type="Pfam" id="PF02397"/>
    </source>
</evidence>
<evidence type="ECO:0000313" key="6">
    <source>
        <dbReference type="EMBL" id="PJN69906.1"/>
    </source>
</evidence>
<accession>A0A0A0WNI4</accession>
<feature type="transmembrane region" description="Helical" evidence="2">
    <location>
        <begin position="29"/>
        <end position="55"/>
    </location>
</feature>
<dbReference type="EMBL" id="MRWU01000002">
    <property type="protein sequence ID" value="OSX95821.1"/>
    <property type="molecule type" value="Genomic_DNA"/>
</dbReference>
<reference evidence="6 10" key="1">
    <citation type="submission" date="2016-10" db="EMBL/GenBank/DDBJ databases">
        <title>Genome Sequence of Bacillus weihenstephanensis GM6LP.</title>
        <authorList>
            <person name="Poehlein A."/>
            <person name="Wemheuer F."/>
            <person name="Hollensteiner J."/>
            <person name="Wemheuer B."/>
        </authorList>
    </citation>
    <scope>NUCLEOTIDE SEQUENCE [LARGE SCALE GENOMIC DNA]</scope>
    <source>
        <strain evidence="6 10">GM6LP</strain>
    </source>
</reference>
<dbReference type="Proteomes" id="UP000190696">
    <property type="component" value="Unassembled WGS sequence"/>
</dbReference>
<dbReference type="PANTHER" id="PTHR30576">
    <property type="entry name" value="COLANIC BIOSYNTHESIS UDP-GLUCOSE LIPID CARRIER TRANSFERASE"/>
    <property type="match status" value="1"/>
</dbReference>
<dbReference type="InterPro" id="IPR003362">
    <property type="entry name" value="Bact_transf"/>
</dbReference>
<evidence type="ECO:0000313" key="5">
    <source>
        <dbReference type="EMBL" id="OSX95821.1"/>
    </source>
</evidence>
<evidence type="ECO:0000313" key="8">
    <source>
        <dbReference type="Proteomes" id="UP000190696"/>
    </source>
</evidence>
<dbReference type="Proteomes" id="UP000194131">
    <property type="component" value="Unassembled WGS sequence"/>
</dbReference>
<keyword evidence="2" id="KW-0472">Membrane</keyword>
<dbReference type="GO" id="GO:0047360">
    <property type="term" value="F:undecaprenyl-phosphate galactose phosphotransferase activity"/>
    <property type="evidence" value="ECO:0007669"/>
    <property type="project" value="UniProtKB-EC"/>
</dbReference>
<feature type="domain" description="Bacterial sugar transferase" evidence="3">
    <location>
        <begin position="27"/>
        <end position="206"/>
    </location>
</feature>
<comment type="similarity">
    <text evidence="1">Belongs to the bacterial sugar transferase family.</text>
</comment>
<dbReference type="EC" id="2.7.8.-" evidence="6"/>